<feature type="domain" description="Chromo" evidence="3">
    <location>
        <begin position="1"/>
        <end position="36"/>
    </location>
</feature>
<evidence type="ECO:0000256" key="1">
    <source>
        <dbReference type="ARBA" id="ARBA00004123"/>
    </source>
</evidence>
<dbReference type="OrthoDB" id="2630497at2759"/>
<feature type="non-terminal residue" evidence="4">
    <location>
        <position position="1"/>
    </location>
</feature>
<comment type="subcellular location">
    <subcellularLocation>
        <location evidence="1">Nucleus</location>
    </subcellularLocation>
</comment>
<name>A0A0L6VMZ8_9BASI</name>
<protein>
    <submittedName>
        <fullName evidence="4">Chromo (CHRromatin Organization MOdifier) domain protein</fullName>
    </submittedName>
</protein>
<dbReference type="AlphaFoldDB" id="A0A0L6VMZ8"/>
<keyword evidence="2" id="KW-0539">Nucleus</keyword>
<dbReference type="GO" id="GO:0005634">
    <property type="term" value="C:nucleus"/>
    <property type="evidence" value="ECO:0007669"/>
    <property type="project" value="UniProtKB-SubCell"/>
</dbReference>
<reference evidence="4 5" key="1">
    <citation type="submission" date="2015-08" db="EMBL/GenBank/DDBJ databases">
        <title>Next Generation Sequencing and Analysis of the Genome of Puccinia sorghi L Schw, the Causal Agent of Maize Common Rust.</title>
        <authorList>
            <person name="Rochi L."/>
            <person name="Burguener G."/>
            <person name="Darino M."/>
            <person name="Turjanski A."/>
            <person name="Kreff E."/>
            <person name="Dieguez M.J."/>
            <person name="Sacco F."/>
        </authorList>
    </citation>
    <scope>NUCLEOTIDE SEQUENCE [LARGE SCALE GENOMIC DNA]</scope>
    <source>
        <strain evidence="4 5">RO10H11247</strain>
    </source>
</reference>
<keyword evidence="5" id="KW-1185">Reference proteome</keyword>
<dbReference type="VEuPathDB" id="FungiDB:VP01_1316g1"/>
<sequence>ILDFQMREKQRQYLVRWKGFGLQGKSWEPVEILKNCKAGHSILHSVPQNSQKASKTLMEMVVARGQAFFPTAKILIILKVRGFFLISLMEKRIHFARRLAKRRINNGKVRGGFRNINFPNIHRICLLV</sequence>
<proteinExistence type="predicted"/>
<dbReference type="EMBL" id="LAVV01003521">
    <property type="protein sequence ID" value="KNZ62074.1"/>
    <property type="molecule type" value="Genomic_DNA"/>
</dbReference>
<dbReference type="InterPro" id="IPR016197">
    <property type="entry name" value="Chromo-like_dom_sf"/>
</dbReference>
<accession>A0A0L6VMZ8</accession>
<dbReference type="CDD" id="cd00024">
    <property type="entry name" value="CD_CSD"/>
    <property type="match status" value="1"/>
</dbReference>
<evidence type="ECO:0000259" key="3">
    <source>
        <dbReference type="PROSITE" id="PS50013"/>
    </source>
</evidence>
<dbReference type="Gene3D" id="2.40.50.40">
    <property type="match status" value="1"/>
</dbReference>
<evidence type="ECO:0000313" key="4">
    <source>
        <dbReference type="EMBL" id="KNZ62074.1"/>
    </source>
</evidence>
<dbReference type="SUPFAM" id="SSF54160">
    <property type="entry name" value="Chromo domain-like"/>
    <property type="match status" value="1"/>
</dbReference>
<evidence type="ECO:0000256" key="2">
    <source>
        <dbReference type="ARBA" id="ARBA00023242"/>
    </source>
</evidence>
<dbReference type="InterPro" id="IPR023780">
    <property type="entry name" value="Chromo_domain"/>
</dbReference>
<organism evidence="4 5">
    <name type="scientific">Puccinia sorghi</name>
    <dbReference type="NCBI Taxonomy" id="27349"/>
    <lineage>
        <taxon>Eukaryota</taxon>
        <taxon>Fungi</taxon>
        <taxon>Dikarya</taxon>
        <taxon>Basidiomycota</taxon>
        <taxon>Pucciniomycotina</taxon>
        <taxon>Pucciniomycetes</taxon>
        <taxon>Pucciniales</taxon>
        <taxon>Pucciniaceae</taxon>
        <taxon>Puccinia</taxon>
    </lineage>
</organism>
<dbReference type="InterPro" id="IPR023779">
    <property type="entry name" value="Chromodomain_CS"/>
</dbReference>
<dbReference type="PROSITE" id="PS50013">
    <property type="entry name" value="CHROMO_2"/>
    <property type="match status" value="1"/>
</dbReference>
<dbReference type="Proteomes" id="UP000037035">
    <property type="component" value="Unassembled WGS sequence"/>
</dbReference>
<gene>
    <name evidence="4" type="ORF">VP01_1316g1</name>
</gene>
<dbReference type="PROSITE" id="PS00598">
    <property type="entry name" value="CHROMO_1"/>
    <property type="match status" value="1"/>
</dbReference>
<dbReference type="InterPro" id="IPR000953">
    <property type="entry name" value="Chromo/chromo_shadow_dom"/>
</dbReference>
<dbReference type="Pfam" id="PF00385">
    <property type="entry name" value="Chromo"/>
    <property type="match status" value="1"/>
</dbReference>
<dbReference type="GO" id="GO:0006338">
    <property type="term" value="P:chromatin remodeling"/>
    <property type="evidence" value="ECO:0007669"/>
    <property type="project" value="UniProtKB-ARBA"/>
</dbReference>
<evidence type="ECO:0000313" key="5">
    <source>
        <dbReference type="Proteomes" id="UP000037035"/>
    </source>
</evidence>
<comment type="caution">
    <text evidence="4">The sequence shown here is derived from an EMBL/GenBank/DDBJ whole genome shotgun (WGS) entry which is preliminary data.</text>
</comment>